<keyword evidence="2 7" id="KW-0963">Cytoplasm</keyword>
<dbReference type="InterPro" id="IPR036555">
    <property type="entry name" value="NusA_N_sf"/>
</dbReference>
<dbReference type="Pfam" id="PF08529">
    <property type="entry name" value="NusA_N"/>
    <property type="match status" value="1"/>
</dbReference>
<dbReference type="Gene3D" id="3.30.1480.10">
    <property type="entry name" value="NusA, N-terminal domain"/>
    <property type="match status" value="1"/>
</dbReference>
<dbReference type="SUPFAM" id="SSF69705">
    <property type="entry name" value="Transcription factor NusA, N-terminal domain"/>
    <property type="match status" value="1"/>
</dbReference>
<organism evidence="11 12">
    <name type="scientific">Apibacter mensalis</name>
    <dbReference type="NCBI Taxonomy" id="1586267"/>
    <lineage>
        <taxon>Bacteria</taxon>
        <taxon>Pseudomonadati</taxon>
        <taxon>Bacteroidota</taxon>
        <taxon>Flavobacteriia</taxon>
        <taxon>Flavobacteriales</taxon>
        <taxon>Weeksellaceae</taxon>
        <taxon>Apibacter</taxon>
    </lineage>
</organism>
<evidence type="ECO:0000256" key="5">
    <source>
        <dbReference type="ARBA" id="ARBA00023015"/>
    </source>
</evidence>
<comment type="similarity">
    <text evidence="7">Belongs to the NusA family.</text>
</comment>
<dbReference type="InterPro" id="IPR058582">
    <property type="entry name" value="KH_NusA_2nd"/>
</dbReference>
<feature type="domain" description="Transcription factor NusA first KH" evidence="9">
    <location>
        <begin position="202"/>
        <end position="279"/>
    </location>
</feature>
<keyword evidence="6 7" id="KW-0804">Transcription</keyword>
<comment type="subunit">
    <text evidence="7">Monomer. Binds directly to the core enzyme of the DNA-dependent RNA polymerase and to nascent RNA.</text>
</comment>
<evidence type="ECO:0000313" key="11">
    <source>
        <dbReference type="EMBL" id="CVK15818.1"/>
    </source>
</evidence>
<dbReference type="PANTHER" id="PTHR22648">
    <property type="entry name" value="TRANSCRIPTION TERMINATION FACTOR NUSA"/>
    <property type="match status" value="1"/>
</dbReference>
<dbReference type="Pfam" id="PF13184">
    <property type="entry name" value="KH_NusA_1st"/>
    <property type="match status" value="1"/>
</dbReference>
<dbReference type="AlphaFoldDB" id="A0A0X3APL7"/>
<gene>
    <name evidence="7" type="primary">nusA</name>
    <name evidence="11" type="ORF">Ga0061079_103128</name>
</gene>
<dbReference type="SUPFAM" id="SSF54814">
    <property type="entry name" value="Prokaryotic type KH domain (KH-domain type II)"/>
    <property type="match status" value="2"/>
</dbReference>
<sequence length="411" mass="47352">MDSIELIESFADFKDEKNIDRITLMAIVEESMKTVLRKRYGSDDHFDVIVNPDKGDLEIYLNRKIVEDEMSEDDLLEIEISEVRKIDPSFEVGEEYTQKIELNELGRRNILAFKQVLNTKIAEYDNSNLYEKFKSIEGEIVSGEVHYIRHKQVILVDEDQNDMILPKENQIPSDFFRKGETVKAVVEEVGFKGGKPLIILSRTSPKFLEKLFEFEIPEIYDGLITIKKTVRIPGEKAKVAVESYDDRIDPVGACVGMKGSRIHSIVRELRNENIDVISYTNNQQLFIQRALSPAKVSSMELDEENKHAVVFLRPEEVSKAIGKGGQNIKLASWLTGYEIDVRRDEPEEEDIELTEFSDEIESWVIEELKKVGLDTARSVLEKDVNDLLELTDLEEETIIDVIRILKEEFEE</sequence>
<dbReference type="Gene3D" id="3.30.300.20">
    <property type="match status" value="2"/>
</dbReference>
<dbReference type="GO" id="GO:0003700">
    <property type="term" value="F:DNA-binding transcription factor activity"/>
    <property type="evidence" value="ECO:0007669"/>
    <property type="project" value="InterPro"/>
</dbReference>
<dbReference type="InterPro" id="IPR030842">
    <property type="entry name" value="TF_NusA_bacterial"/>
</dbReference>
<comment type="function">
    <text evidence="7">Participates in both transcription termination and antitermination.</text>
</comment>
<feature type="domain" description="NusA-like second KH" evidence="10">
    <location>
        <begin position="285"/>
        <end position="347"/>
    </location>
</feature>
<dbReference type="CDD" id="cd22529">
    <property type="entry name" value="KH-II_NusA_rpt2"/>
    <property type="match status" value="1"/>
</dbReference>
<evidence type="ECO:0000256" key="7">
    <source>
        <dbReference type="HAMAP-Rule" id="MF_00945"/>
    </source>
</evidence>
<evidence type="ECO:0000256" key="6">
    <source>
        <dbReference type="ARBA" id="ARBA00023163"/>
    </source>
</evidence>
<dbReference type="Pfam" id="PF26594">
    <property type="entry name" value="KH_NusA_2nd"/>
    <property type="match status" value="1"/>
</dbReference>
<dbReference type="EMBL" id="FCOR01000003">
    <property type="protein sequence ID" value="CVK15818.1"/>
    <property type="molecule type" value="Genomic_DNA"/>
</dbReference>
<dbReference type="OrthoDB" id="9807233at2"/>
<evidence type="ECO:0000313" key="12">
    <source>
        <dbReference type="Proteomes" id="UP000182761"/>
    </source>
</evidence>
<keyword evidence="5 7" id="KW-0805">Transcription regulation</keyword>
<dbReference type="InterPro" id="IPR010213">
    <property type="entry name" value="TF_NusA"/>
</dbReference>
<keyword evidence="3 7" id="KW-0889">Transcription antitermination</keyword>
<protein>
    <recommendedName>
        <fullName evidence="7">Transcription termination/antitermination protein NusA</fullName>
    </recommendedName>
</protein>
<dbReference type="FunFam" id="3.30.300.20:FF:000002">
    <property type="entry name" value="Transcription termination/antitermination protein NusA"/>
    <property type="match status" value="1"/>
</dbReference>
<dbReference type="RefSeq" id="WP_055425042.1">
    <property type="nucleotide sequence ID" value="NZ_FCOR01000003.1"/>
</dbReference>
<keyword evidence="1 7" id="KW-0806">Transcription termination</keyword>
<accession>A0A0X3APL7</accession>
<comment type="subcellular location">
    <subcellularLocation>
        <location evidence="7">Cytoplasm</location>
    </subcellularLocation>
</comment>
<dbReference type="InterPro" id="IPR012340">
    <property type="entry name" value="NA-bd_OB-fold"/>
</dbReference>
<evidence type="ECO:0000256" key="1">
    <source>
        <dbReference type="ARBA" id="ARBA00022472"/>
    </source>
</evidence>
<dbReference type="InterPro" id="IPR025249">
    <property type="entry name" value="TF_NusA_KH_1st"/>
</dbReference>
<evidence type="ECO:0000259" key="8">
    <source>
        <dbReference type="Pfam" id="PF08529"/>
    </source>
</evidence>
<dbReference type="CDD" id="cd02134">
    <property type="entry name" value="KH-II_NusA_rpt1"/>
    <property type="match status" value="1"/>
</dbReference>
<proteinExistence type="inferred from homology"/>
<evidence type="ECO:0000256" key="4">
    <source>
        <dbReference type="ARBA" id="ARBA00022884"/>
    </source>
</evidence>
<feature type="domain" description="Transcription factor NusA N-terminal" evidence="8">
    <location>
        <begin position="5"/>
        <end position="124"/>
    </location>
</feature>
<dbReference type="GO" id="GO:0003723">
    <property type="term" value="F:RNA binding"/>
    <property type="evidence" value="ECO:0007669"/>
    <property type="project" value="UniProtKB-UniRule"/>
</dbReference>
<evidence type="ECO:0000259" key="10">
    <source>
        <dbReference type="Pfam" id="PF26594"/>
    </source>
</evidence>
<name>A0A0X3APL7_9FLAO</name>
<dbReference type="GO" id="GO:0031564">
    <property type="term" value="P:transcription antitermination"/>
    <property type="evidence" value="ECO:0007669"/>
    <property type="project" value="UniProtKB-UniRule"/>
</dbReference>
<dbReference type="InterPro" id="IPR009019">
    <property type="entry name" value="KH_sf_prok-type"/>
</dbReference>
<evidence type="ECO:0000256" key="2">
    <source>
        <dbReference type="ARBA" id="ARBA00022490"/>
    </source>
</evidence>
<evidence type="ECO:0000256" key="3">
    <source>
        <dbReference type="ARBA" id="ARBA00022814"/>
    </source>
</evidence>
<dbReference type="PANTHER" id="PTHR22648:SF0">
    <property type="entry name" value="TRANSCRIPTION TERMINATION_ANTITERMINATION PROTEIN NUSA"/>
    <property type="match status" value="1"/>
</dbReference>
<dbReference type="Gene3D" id="2.40.50.140">
    <property type="entry name" value="Nucleic acid-binding proteins"/>
    <property type="match status" value="1"/>
</dbReference>
<dbReference type="STRING" id="1586267.GCA_001418685_00651"/>
<keyword evidence="12" id="KW-1185">Reference proteome</keyword>
<evidence type="ECO:0000259" key="9">
    <source>
        <dbReference type="Pfam" id="PF13184"/>
    </source>
</evidence>
<dbReference type="GO" id="GO:0005829">
    <property type="term" value="C:cytosol"/>
    <property type="evidence" value="ECO:0007669"/>
    <property type="project" value="TreeGrafter"/>
</dbReference>
<reference evidence="11 12" key="1">
    <citation type="submission" date="2016-01" db="EMBL/GenBank/DDBJ databases">
        <authorList>
            <person name="McClelland M."/>
            <person name="Jain A."/>
            <person name="Saraogi P."/>
            <person name="Mendelson R."/>
            <person name="Westerman R."/>
            <person name="SanMiguel P."/>
            <person name="Csonka L."/>
        </authorList>
    </citation>
    <scope>NUCLEOTIDE SEQUENCE [LARGE SCALE GENOMIC DNA]</scope>
    <source>
        <strain evidence="11 12">R-53146</strain>
    </source>
</reference>
<dbReference type="InterPro" id="IPR013735">
    <property type="entry name" value="TF_NusA_N"/>
</dbReference>
<dbReference type="Proteomes" id="UP000182761">
    <property type="component" value="Unassembled WGS sequence"/>
</dbReference>
<dbReference type="InterPro" id="IPR015946">
    <property type="entry name" value="KH_dom-like_a/b"/>
</dbReference>
<dbReference type="HAMAP" id="MF_00945_B">
    <property type="entry name" value="NusA_B"/>
    <property type="match status" value="1"/>
</dbReference>
<keyword evidence="4 7" id="KW-0694">RNA-binding</keyword>
<dbReference type="NCBIfam" id="TIGR01953">
    <property type="entry name" value="NusA"/>
    <property type="match status" value="1"/>
</dbReference>
<dbReference type="SUPFAM" id="SSF50249">
    <property type="entry name" value="Nucleic acid-binding proteins"/>
    <property type="match status" value="1"/>
</dbReference>
<dbReference type="GO" id="GO:0006353">
    <property type="term" value="P:DNA-templated transcription termination"/>
    <property type="evidence" value="ECO:0007669"/>
    <property type="project" value="UniProtKB-UniRule"/>
</dbReference>